<evidence type="ECO:0000256" key="4">
    <source>
        <dbReference type="ARBA" id="ARBA00022833"/>
    </source>
</evidence>
<evidence type="ECO:0000256" key="3">
    <source>
        <dbReference type="ARBA" id="ARBA00022801"/>
    </source>
</evidence>
<dbReference type="InterPro" id="IPR024087">
    <property type="entry name" value="Creatininase-like_sf"/>
</dbReference>
<keyword evidence="2" id="KW-0479">Metal-binding</keyword>
<dbReference type="PANTHER" id="PTHR35005">
    <property type="entry name" value="3-DEHYDRO-SCYLLO-INOSOSE HYDROLASE"/>
    <property type="match status" value="1"/>
</dbReference>
<dbReference type="Pfam" id="PF02633">
    <property type="entry name" value="Creatininase"/>
    <property type="match status" value="1"/>
</dbReference>
<organism evidence="6 7">
    <name type="scientific">Kineosporia succinea</name>
    <dbReference type="NCBI Taxonomy" id="84632"/>
    <lineage>
        <taxon>Bacteria</taxon>
        <taxon>Bacillati</taxon>
        <taxon>Actinomycetota</taxon>
        <taxon>Actinomycetes</taxon>
        <taxon>Kineosporiales</taxon>
        <taxon>Kineosporiaceae</taxon>
        <taxon>Kineosporia</taxon>
    </lineage>
</organism>
<keyword evidence="3 6" id="KW-0378">Hydrolase</keyword>
<name>A0ABT9P7W9_9ACTN</name>
<sequence>MSKPLYWERQTWPEAGETVKRTDAVIIPVGAVEQHGPHLPLAVDTLIGTAVAEQVSARTGVPVLPPVTYGVSGSHGDFPGTVALRPETLIAVMEDLIDSLHASGVRQFVLLNGHIWNNGALDVTAEKLRVRHPDSRVRALGYVTMYPGPEVNGRVQYGRGLMHANFFETSVMLHLHPELVHMDRATSHVDVDSFWDYRMDQVSDTGVWGRDVHEANADHGKAEFERCVRTTAEAVAGAVAEPWPDPTHRPGKA</sequence>
<evidence type="ECO:0000313" key="7">
    <source>
        <dbReference type="Proteomes" id="UP001235712"/>
    </source>
</evidence>
<dbReference type="SUPFAM" id="SSF102215">
    <property type="entry name" value="Creatininase"/>
    <property type="match status" value="1"/>
</dbReference>
<gene>
    <name evidence="6" type="ORF">J2S57_004306</name>
</gene>
<reference evidence="6 7" key="1">
    <citation type="submission" date="2023-07" db="EMBL/GenBank/DDBJ databases">
        <title>Sequencing the genomes of 1000 actinobacteria strains.</title>
        <authorList>
            <person name="Klenk H.-P."/>
        </authorList>
    </citation>
    <scope>NUCLEOTIDE SEQUENCE [LARGE SCALE GENOMIC DNA]</scope>
    <source>
        <strain evidence="6 7">DSM 44388</strain>
    </source>
</reference>
<evidence type="ECO:0000256" key="5">
    <source>
        <dbReference type="ARBA" id="ARBA00024029"/>
    </source>
</evidence>
<dbReference type="RefSeq" id="WP_307245855.1">
    <property type="nucleotide sequence ID" value="NZ_JAUSQZ010000001.1"/>
</dbReference>
<comment type="cofactor">
    <cofactor evidence="1">
        <name>Zn(2+)</name>
        <dbReference type="ChEBI" id="CHEBI:29105"/>
    </cofactor>
</comment>
<comment type="caution">
    <text evidence="6">The sequence shown here is derived from an EMBL/GenBank/DDBJ whole genome shotgun (WGS) entry which is preliminary data.</text>
</comment>
<proteinExistence type="inferred from homology"/>
<protein>
    <submittedName>
        <fullName evidence="6">Creatinine amidohydrolase</fullName>
        <ecNumber evidence="6">3.5.2.10</ecNumber>
    </submittedName>
</protein>
<evidence type="ECO:0000256" key="2">
    <source>
        <dbReference type="ARBA" id="ARBA00022723"/>
    </source>
</evidence>
<keyword evidence="7" id="KW-1185">Reference proteome</keyword>
<dbReference type="PANTHER" id="PTHR35005:SF1">
    <property type="entry name" value="2-AMINO-5-FORMYLAMINO-6-RIBOSYLAMINOPYRIMIDIN-4(3H)-ONE 5'-MONOPHOSPHATE DEFORMYLASE"/>
    <property type="match status" value="1"/>
</dbReference>
<dbReference type="EC" id="3.5.2.10" evidence="6"/>
<dbReference type="Gene3D" id="3.40.50.10310">
    <property type="entry name" value="Creatininase"/>
    <property type="match status" value="1"/>
</dbReference>
<evidence type="ECO:0000256" key="1">
    <source>
        <dbReference type="ARBA" id="ARBA00001947"/>
    </source>
</evidence>
<accession>A0ABT9P7W9</accession>
<evidence type="ECO:0000313" key="6">
    <source>
        <dbReference type="EMBL" id="MDP9828557.1"/>
    </source>
</evidence>
<dbReference type="InterPro" id="IPR003785">
    <property type="entry name" value="Creatininase/forma_Hydrolase"/>
</dbReference>
<keyword evidence="4" id="KW-0862">Zinc</keyword>
<dbReference type="Proteomes" id="UP001235712">
    <property type="component" value="Unassembled WGS sequence"/>
</dbReference>
<dbReference type="GO" id="GO:0047789">
    <property type="term" value="F:creatininase activity"/>
    <property type="evidence" value="ECO:0007669"/>
    <property type="project" value="UniProtKB-EC"/>
</dbReference>
<dbReference type="EMBL" id="JAUSQZ010000001">
    <property type="protein sequence ID" value="MDP9828557.1"/>
    <property type="molecule type" value="Genomic_DNA"/>
</dbReference>
<comment type="similarity">
    <text evidence="5">Belongs to the creatininase superfamily.</text>
</comment>